<evidence type="ECO:0000313" key="2">
    <source>
        <dbReference type="Proteomes" id="UP000664417"/>
    </source>
</evidence>
<dbReference type="InterPro" id="IPR017853">
    <property type="entry name" value="GH"/>
</dbReference>
<dbReference type="SUPFAM" id="SSF49785">
    <property type="entry name" value="Galactose-binding domain-like"/>
    <property type="match status" value="1"/>
</dbReference>
<reference evidence="1" key="1">
    <citation type="submission" date="2021-03" db="EMBL/GenBank/DDBJ databases">
        <authorList>
            <person name="Wang G."/>
        </authorList>
    </citation>
    <scope>NUCLEOTIDE SEQUENCE</scope>
    <source>
        <strain evidence="1">KCTC 12899</strain>
    </source>
</reference>
<dbReference type="PROSITE" id="PS51257">
    <property type="entry name" value="PROKAR_LIPOPROTEIN"/>
    <property type="match status" value="1"/>
</dbReference>
<keyword evidence="2" id="KW-1185">Reference proteome</keyword>
<dbReference type="PANTHER" id="PTHR43576">
    <property type="entry name" value="ALPHA-L-ARABINOFURANOSIDASE C-RELATED"/>
    <property type="match status" value="1"/>
</dbReference>
<accession>A0A8J7QIP4</accession>
<dbReference type="Gene3D" id="3.20.20.80">
    <property type="entry name" value="Glycosidases"/>
    <property type="match status" value="1"/>
</dbReference>
<dbReference type="InterPro" id="IPR008979">
    <property type="entry name" value="Galactose-bd-like_sf"/>
</dbReference>
<comment type="caution">
    <text evidence="1">The sequence shown here is derived from an EMBL/GenBank/DDBJ whole genome shotgun (WGS) entry which is preliminary data.</text>
</comment>
<dbReference type="EMBL" id="JAFREP010000024">
    <property type="protein sequence ID" value="MBO1321476.1"/>
    <property type="molecule type" value="Genomic_DNA"/>
</dbReference>
<dbReference type="SUPFAM" id="SSF51445">
    <property type="entry name" value="(Trans)glycosidases"/>
    <property type="match status" value="1"/>
</dbReference>
<dbReference type="PANTHER" id="PTHR43576:SF3">
    <property type="entry name" value="ALPHA-L-ARABINOFURANOSIDASE C"/>
    <property type="match status" value="1"/>
</dbReference>
<dbReference type="RefSeq" id="WP_207861449.1">
    <property type="nucleotide sequence ID" value="NZ_JAFREP010000024.1"/>
</dbReference>
<sequence>MPWFHVRWVVGVLLVLGLAACGEPAPKPKQKNEFVPSSHIEIALTQTVRRGDVKRFGINMTGQSYWGSQQILNNVIPLNPGFEGWLFQTVVSVEIGGRGEFVTRGPASGWPEDFWKGQRFEIINGAHRGKSGRIMRSSPGKEDGGARFMLDQPLELSPNDTLILRQRHDGEGHRQWWIETEGAATVSTMIADTRPDSPGTQSLKLSAPRPGDRAILRAYADTKRAGHEPFLRLSGEYRLSFWAKRNSPETRLKVVFRRITDPQQVWLEKTITLTDSWSEQTFDFQIARDSRPGSIELVFELERGNVQFDDMQLVRTKPPVSILEDDPLPNNPTVFRDEVVSALKRLRPGILRYHVGHWGDSLDNMLADPFARKTTGYSYWSGDTDPVTYPLHHFLELCRFVDAEPWIIVPVTFSAREMQGLIDYLSGPTDSHYGRLRRQQGYREAWTRQFNKVHLELGNEAWNETFRGATIDAPDVYGRWGHELFTAARRSTSFRKEKYQLILGGQPIGGERNQRIHAASRAHDAFTLAPYTRFSLDDPGTATHFYRDLFQETRTQMSEGWMKQNYDMVAQSDHKIPLTIYETNLHTTEGDISQSALERFIPSAGSAIGMGFHMMHFLSEMGIRDQCFYNLGQYSFDRPDEKEVLLWGVVRNYGPPLQARPNFYMLEMLNAALDGNMMVTEHSGRLPDWQGVFWPKKAFQNGRLLASYGFKHKNGGGAMVVFNLDTNEPIPIRLRFPNRKKKQFPAKYYQLSYARVTDNNETERDVRIVDFEVPDFGDGYESPLGPITLNVWIWEAGE</sequence>
<protein>
    <submittedName>
        <fullName evidence="1">Uncharacterized protein</fullName>
    </submittedName>
</protein>
<dbReference type="Gene3D" id="2.60.120.260">
    <property type="entry name" value="Galactose-binding domain-like"/>
    <property type="match status" value="1"/>
</dbReference>
<dbReference type="Proteomes" id="UP000664417">
    <property type="component" value="Unassembled WGS sequence"/>
</dbReference>
<organism evidence="1 2">
    <name type="scientific">Acanthopleuribacter pedis</name>
    <dbReference type="NCBI Taxonomy" id="442870"/>
    <lineage>
        <taxon>Bacteria</taxon>
        <taxon>Pseudomonadati</taxon>
        <taxon>Acidobacteriota</taxon>
        <taxon>Holophagae</taxon>
        <taxon>Acanthopleuribacterales</taxon>
        <taxon>Acanthopleuribacteraceae</taxon>
        <taxon>Acanthopleuribacter</taxon>
    </lineage>
</organism>
<name>A0A8J7QIP4_9BACT</name>
<proteinExistence type="predicted"/>
<dbReference type="AlphaFoldDB" id="A0A8J7QIP4"/>
<gene>
    <name evidence="1" type="ORF">J3U88_23540</name>
</gene>
<dbReference type="GO" id="GO:0000272">
    <property type="term" value="P:polysaccharide catabolic process"/>
    <property type="evidence" value="ECO:0007669"/>
    <property type="project" value="TreeGrafter"/>
</dbReference>
<evidence type="ECO:0000313" key="1">
    <source>
        <dbReference type="EMBL" id="MBO1321476.1"/>
    </source>
</evidence>